<evidence type="ECO:0000256" key="1">
    <source>
        <dbReference type="SAM" id="MobiDB-lite"/>
    </source>
</evidence>
<dbReference type="Ensembl" id="ENSCCET00000037785.1">
    <property type="protein sequence ID" value="ENSCCEP00000025317.1"/>
    <property type="gene ID" value="ENSCCEG00000022355.1"/>
</dbReference>
<name>A0A8C0VRI9_CYACU</name>
<protein>
    <submittedName>
        <fullName evidence="2">Uncharacterized protein</fullName>
    </submittedName>
</protein>
<feature type="region of interest" description="Disordered" evidence="1">
    <location>
        <begin position="52"/>
        <end position="87"/>
    </location>
</feature>
<keyword evidence="3" id="KW-1185">Reference proteome</keyword>
<feature type="compositionally biased region" description="Polar residues" evidence="1">
    <location>
        <begin position="16"/>
        <end position="33"/>
    </location>
</feature>
<organism evidence="2 3">
    <name type="scientific">Cyanistes caeruleus</name>
    <name type="common">Eurasian blue tit</name>
    <name type="synonym">Parus caeruleus</name>
    <dbReference type="NCBI Taxonomy" id="156563"/>
    <lineage>
        <taxon>Eukaryota</taxon>
        <taxon>Metazoa</taxon>
        <taxon>Chordata</taxon>
        <taxon>Craniata</taxon>
        <taxon>Vertebrata</taxon>
        <taxon>Euteleostomi</taxon>
        <taxon>Archelosauria</taxon>
        <taxon>Archosauria</taxon>
        <taxon>Dinosauria</taxon>
        <taxon>Saurischia</taxon>
        <taxon>Theropoda</taxon>
        <taxon>Coelurosauria</taxon>
        <taxon>Aves</taxon>
        <taxon>Neognathae</taxon>
        <taxon>Neoaves</taxon>
        <taxon>Telluraves</taxon>
        <taxon>Australaves</taxon>
        <taxon>Passeriformes</taxon>
        <taxon>Paridae</taxon>
        <taxon>Cyanistes</taxon>
    </lineage>
</organism>
<reference evidence="2" key="1">
    <citation type="submission" date="2025-08" db="UniProtKB">
        <authorList>
            <consortium name="Ensembl"/>
        </authorList>
    </citation>
    <scope>IDENTIFICATION</scope>
</reference>
<sequence length="112" mass="12038">MLLPEGSRHREHPASLSVSHPLPQSSGDASLGISPSSLQASCITWHPLLLAPHRGEDKDGYKDRRKRSQTPRPPRLRAARSKAQPGSELLTCTVCQTAQGSVSTAQHDTVPG</sequence>
<feature type="compositionally biased region" description="Basic residues" evidence="1">
    <location>
        <begin position="63"/>
        <end position="80"/>
    </location>
</feature>
<proteinExistence type="predicted"/>
<reference evidence="2" key="2">
    <citation type="submission" date="2025-09" db="UniProtKB">
        <authorList>
            <consortium name="Ensembl"/>
        </authorList>
    </citation>
    <scope>IDENTIFICATION</scope>
</reference>
<evidence type="ECO:0000313" key="3">
    <source>
        <dbReference type="Proteomes" id="UP000694410"/>
    </source>
</evidence>
<feature type="compositionally biased region" description="Basic and acidic residues" evidence="1">
    <location>
        <begin position="53"/>
        <end position="62"/>
    </location>
</feature>
<accession>A0A8C0VRI9</accession>
<evidence type="ECO:0000313" key="2">
    <source>
        <dbReference type="Ensembl" id="ENSCCEP00000025317.1"/>
    </source>
</evidence>
<dbReference type="Proteomes" id="UP000694410">
    <property type="component" value="Unplaced"/>
</dbReference>
<dbReference type="AlphaFoldDB" id="A0A8C0VRI9"/>
<feature type="region of interest" description="Disordered" evidence="1">
    <location>
        <begin position="1"/>
        <end position="33"/>
    </location>
</feature>